<reference evidence="2 3" key="1">
    <citation type="journal article" date="2019" name="Int. J. Syst. Evol. Microbiol.">
        <title>The Global Catalogue of Microorganisms (GCM) 10K type strain sequencing project: providing services to taxonomists for standard genome sequencing and annotation.</title>
        <authorList>
            <consortium name="The Broad Institute Genomics Platform"/>
            <consortium name="The Broad Institute Genome Sequencing Center for Infectious Disease"/>
            <person name="Wu L."/>
            <person name="Ma J."/>
        </authorList>
    </citation>
    <scope>NUCLEOTIDE SEQUENCE [LARGE SCALE GENOMIC DNA]</scope>
    <source>
        <strain evidence="2 3">JCM 4087</strain>
    </source>
</reference>
<evidence type="ECO:0000313" key="2">
    <source>
        <dbReference type="EMBL" id="GAA2922538.1"/>
    </source>
</evidence>
<dbReference type="Pfam" id="PF00117">
    <property type="entry name" value="GATase"/>
    <property type="match status" value="1"/>
</dbReference>
<dbReference type="Gene3D" id="3.40.50.880">
    <property type="match status" value="1"/>
</dbReference>
<organism evidence="2 3">
    <name type="scientific">Streptomyces thioluteus</name>
    <dbReference type="NCBI Taxonomy" id="66431"/>
    <lineage>
        <taxon>Bacteria</taxon>
        <taxon>Bacillati</taxon>
        <taxon>Actinomycetota</taxon>
        <taxon>Actinomycetes</taxon>
        <taxon>Kitasatosporales</taxon>
        <taxon>Streptomycetaceae</taxon>
        <taxon>Streptomyces</taxon>
    </lineage>
</organism>
<dbReference type="InterPro" id="IPR044668">
    <property type="entry name" value="PuuD-like"/>
</dbReference>
<dbReference type="SUPFAM" id="SSF52317">
    <property type="entry name" value="Class I glutamine amidotransferase-like"/>
    <property type="match status" value="1"/>
</dbReference>
<gene>
    <name evidence="2" type="ORF">GCM10020221_18340</name>
</gene>
<dbReference type="EMBL" id="BAAAXZ010000069">
    <property type="protein sequence ID" value="GAA2922538.1"/>
    <property type="molecule type" value="Genomic_DNA"/>
</dbReference>
<name>A0ABN3WPV1_STRTU</name>
<dbReference type="PANTHER" id="PTHR43235">
    <property type="entry name" value="GLUTAMINE AMIDOTRANSFERASE PB2B2.05-RELATED"/>
    <property type="match status" value="1"/>
</dbReference>
<sequence length="203" mass="21781">MTLVGVTQRSLPPDRFGERRYALDARWFAFLAACGLTPVPLPNAADLALRTAGAADLRGVLLTGGDDLAEYGGPSPERDRTELRLLRWAVDRDVPVLGVCRGMQVILRAHGAPLVPVGGHVAVRHPVVTADGGRREVNSYHRMAARSVPAPLEVTARCGDVVEAVRHRAARVAGIMWHPERETAFHPDDVRAVGALLGGGGER</sequence>
<dbReference type="PANTHER" id="PTHR43235:SF1">
    <property type="entry name" value="GLUTAMINE AMIDOTRANSFERASE PB2B2.05-RELATED"/>
    <property type="match status" value="1"/>
</dbReference>
<dbReference type="PROSITE" id="PS51273">
    <property type="entry name" value="GATASE_TYPE_1"/>
    <property type="match status" value="1"/>
</dbReference>
<keyword evidence="3" id="KW-1185">Reference proteome</keyword>
<dbReference type="GO" id="GO:0016787">
    <property type="term" value="F:hydrolase activity"/>
    <property type="evidence" value="ECO:0007669"/>
    <property type="project" value="UniProtKB-KW"/>
</dbReference>
<accession>A0ABN3WPV1</accession>
<protein>
    <submittedName>
        <fullName evidence="2">Gamma-glutamyl-gamma-aminobutyrate hydrolase family protein</fullName>
    </submittedName>
</protein>
<dbReference type="InterPro" id="IPR017926">
    <property type="entry name" value="GATASE"/>
</dbReference>
<comment type="caution">
    <text evidence="2">The sequence shown here is derived from an EMBL/GenBank/DDBJ whole genome shotgun (WGS) entry which is preliminary data.</text>
</comment>
<proteinExistence type="predicted"/>
<keyword evidence="2" id="KW-0378">Hydrolase</keyword>
<evidence type="ECO:0000259" key="1">
    <source>
        <dbReference type="Pfam" id="PF00117"/>
    </source>
</evidence>
<evidence type="ECO:0000313" key="3">
    <source>
        <dbReference type="Proteomes" id="UP001501102"/>
    </source>
</evidence>
<feature type="domain" description="Glutamine amidotransferase" evidence="1">
    <location>
        <begin position="72"/>
        <end position="181"/>
    </location>
</feature>
<dbReference type="InterPro" id="IPR029062">
    <property type="entry name" value="Class_I_gatase-like"/>
</dbReference>
<dbReference type="RefSeq" id="WP_344962201.1">
    <property type="nucleotide sequence ID" value="NZ_BAAAXZ010000069.1"/>
</dbReference>
<dbReference type="Proteomes" id="UP001501102">
    <property type="component" value="Unassembled WGS sequence"/>
</dbReference>